<dbReference type="AlphaFoldDB" id="A0A2N6QNE3"/>
<dbReference type="RefSeq" id="WP_102698057.1">
    <property type="nucleotide sequence ID" value="NZ_PNGJ01000011.1"/>
</dbReference>
<accession>A0A2N6QNE3</accession>
<name>A0A2N6QNE3_9BACT</name>
<reference evidence="1 2" key="1">
    <citation type="submission" date="2017-09" db="EMBL/GenBank/DDBJ databases">
        <title>Bacterial strain isolated from the female urinary microbiota.</title>
        <authorList>
            <person name="Thomas-White K."/>
            <person name="Kumar N."/>
            <person name="Forster S."/>
            <person name="Putonti C."/>
            <person name="Lawley T."/>
            <person name="Wolfe A.J."/>
        </authorList>
    </citation>
    <scope>NUCLEOTIDE SEQUENCE [LARGE SCALE GENOMIC DNA]</scope>
    <source>
        <strain evidence="1 2">UMB0536</strain>
    </source>
</reference>
<evidence type="ECO:0000313" key="2">
    <source>
        <dbReference type="Proteomes" id="UP000235564"/>
    </source>
</evidence>
<dbReference type="Proteomes" id="UP000235564">
    <property type="component" value="Unassembled WGS sequence"/>
</dbReference>
<evidence type="ECO:0008006" key="3">
    <source>
        <dbReference type="Google" id="ProtNLM"/>
    </source>
</evidence>
<sequence length="219" mass="24604">MKIRNWIAWLLAMPMLIGCGELFNFEDNDTIDTSSMTLNKHELNLMMGSKYVLTPIFVPDSISNEEVYWSSTNPAIVKLHNDTLIALMPGTCTIVATSVQRRLTDRCVVNVSHSWSFVPDGYRYDMVVYADITHDGRPIGEEFAVGAFHRDTLRGVARKRHDGGKDYYVIRIYSNQAKGEDITLNSYNAKTGEVKPVDFHIIFDGEAHGSLSAPVKISI</sequence>
<dbReference type="OrthoDB" id="1022806at2"/>
<proteinExistence type="predicted"/>
<gene>
    <name evidence="1" type="ORF">CJ231_11395</name>
</gene>
<dbReference type="PROSITE" id="PS51257">
    <property type="entry name" value="PROKAR_LIPOPROTEIN"/>
    <property type="match status" value="1"/>
</dbReference>
<comment type="caution">
    <text evidence="1">The sequence shown here is derived from an EMBL/GenBank/DDBJ whole genome shotgun (WGS) entry which is preliminary data.</text>
</comment>
<dbReference type="EMBL" id="PNGJ01000011">
    <property type="protein sequence ID" value="PMC23048.1"/>
    <property type="molecule type" value="Genomic_DNA"/>
</dbReference>
<protein>
    <recommendedName>
        <fullName evidence="3">BIG2 domain-containing protein</fullName>
    </recommendedName>
</protein>
<evidence type="ECO:0000313" key="1">
    <source>
        <dbReference type="EMBL" id="PMC23048.1"/>
    </source>
</evidence>
<dbReference type="Gene3D" id="2.60.40.1080">
    <property type="match status" value="1"/>
</dbReference>
<dbReference type="InterPro" id="IPR008964">
    <property type="entry name" value="Invasin/intimin_cell_adhesion"/>
</dbReference>
<dbReference type="SUPFAM" id="SSF49373">
    <property type="entry name" value="Invasin/intimin cell-adhesion fragments"/>
    <property type="match status" value="1"/>
</dbReference>
<organism evidence="1 2">
    <name type="scientific">Hoylesella buccalis</name>
    <dbReference type="NCBI Taxonomy" id="28127"/>
    <lineage>
        <taxon>Bacteria</taxon>
        <taxon>Pseudomonadati</taxon>
        <taxon>Bacteroidota</taxon>
        <taxon>Bacteroidia</taxon>
        <taxon>Bacteroidales</taxon>
        <taxon>Prevotellaceae</taxon>
        <taxon>Hoylesella</taxon>
    </lineage>
</organism>